<name>A0A4U0QD40_9NEIS</name>
<feature type="transmembrane region" description="Helical" evidence="7">
    <location>
        <begin position="241"/>
        <end position="260"/>
    </location>
</feature>
<feature type="transmembrane region" description="Helical" evidence="7">
    <location>
        <begin position="12"/>
        <end position="31"/>
    </location>
</feature>
<dbReference type="PANTHER" id="PTHR43744">
    <property type="entry name" value="ABC TRANSPORTER PERMEASE PROTEIN MG189-RELATED-RELATED"/>
    <property type="match status" value="1"/>
</dbReference>
<dbReference type="EMBL" id="SUMF01000001">
    <property type="protein sequence ID" value="TJZ79070.1"/>
    <property type="molecule type" value="Genomic_DNA"/>
</dbReference>
<proteinExistence type="inferred from homology"/>
<keyword evidence="2 7" id="KW-0813">Transport</keyword>
<comment type="subcellular location">
    <subcellularLocation>
        <location evidence="1 7">Cell membrane</location>
        <topology evidence="1 7">Multi-pass membrane protein</topology>
    </subcellularLocation>
</comment>
<dbReference type="GO" id="GO:0055085">
    <property type="term" value="P:transmembrane transport"/>
    <property type="evidence" value="ECO:0007669"/>
    <property type="project" value="InterPro"/>
</dbReference>
<sequence length="273" mass="30186">MLKRILLNWTPRYTLLALVGLFTTFPFLWTLSTALGDGGNIYAFPPQMLPTEPTLAHVEEARRVIPLDRFFWNSVWISAWTVFGTLLISSLAGYALAVMKFRGSKWVFLAVLTTLILPSELNFIVNFITVTQLKLTNTHTGVVLPLLANAFGIFLLKQAFEEIPAEILDAARIDGAGEWQLFLRVALPLAMPSLAALGIFTLVATWNAYIWPAVVLQTPDEYPLAVGVLYLSGTFAAKTRVIAAGTVLTILPVLILFLLAQRYFMRGLDGAVK</sequence>
<organism evidence="9 10">
    <name type="scientific">Chitiniphilus eburneus</name>
    <dbReference type="NCBI Taxonomy" id="2571148"/>
    <lineage>
        <taxon>Bacteria</taxon>
        <taxon>Pseudomonadati</taxon>
        <taxon>Pseudomonadota</taxon>
        <taxon>Betaproteobacteria</taxon>
        <taxon>Neisseriales</taxon>
        <taxon>Chitinibacteraceae</taxon>
        <taxon>Chitiniphilus</taxon>
    </lineage>
</organism>
<evidence type="ECO:0000259" key="8">
    <source>
        <dbReference type="PROSITE" id="PS50928"/>
    </source>
</evidence>
<keyword evidence="6 7" id="KW-0472">Membrane</keyword>
<keyword evidence="3" id="KW-1003">Cell membrane</keyword>
<dbReference type="OrthoDB" id="369039at2"/>
<evidence type="ECO:0000256" key="5">
    <source>
        <dbReference type="ARBA" id="ARBA00022989"/>
    </source>
</evidence>
<dbReference type="PANTHER" id="PTHR43744:SF3">
    <property type="entry name" value="LACTOSE TRANSPORT SYSTEM PERMEASE PROTEIN LACG"/>
    <property type="match status" value="1"/>
</dbReference>
<evidence type="ECO:0000313" key="9">
    <source>
        <dbReference type="EMBL" id="TJZ79070.1"/>
    </source>
</evidence>
<feature type="domain" description="ABC transmembrane type-1" evidence="8">
    <location>
        <begin position="71"/>
        <end position="260"/>
    </location>
</feature>
<dbReference type="AlphaFoldDB" id="A0A4U0QD40"/>
<evidence type="ECO:0000256" key="3">
    <source>
        <dbReference type="ARBA" id="ARBA00022475"/>
    </source>
</evidence>
<keyword evidence="10" id="KW-1185">Reference proteome</keyword>
<accession>A0A4U0QD40</accession>
<evidence type="ECO:0000256" key="2">
    <source>
        <dbReference type="ARBA" id="ARBA00022448"/>
    </source>
</evidence>
<dbReference type="InterPro" id="IPR035906">
    <property type="entry name" value="MetI-like_sf"/>
</dbReference>
<comment type="similarity">
    <text evidence="7">Belongs to the binding-protein-dependent transport system permease family.</text>
</comment>
<feature type="transmembrane region" description="Helical" evidence="7">
    <location>
        <begin position="77"/>
        <end position="99"/>
    </location>
</feature>
<feature type="transmembrane region" description="Helical" evidence="7">
    <location>
        <begin position="106"/>
        <end position="130"/>
    </location>
</feature>
<evidence type="ECO:0000256" key="4">
    <source>
        <dbReference type="ARBA" id="ARBA00022692"/>
    </source>
</evidence>
<evidence type="ECO:0000313" key="10">
    <source>
        <dbReference type="Proteomes" id="UP000310016"/>
    </source>
</evidence>
<dbReference type="RefSeq" id="WP_136771584.1">
    <property type="nucleotide sequence ID" value="NZ_CP156074.1"/>
</dbReference>
<evidence type="ECO:0000256" key="6">
    <source>
        <dbReference type="ARBA" id="ARBA00023136"/>
    </source>
</evidence>
<dbReference type="SUPFAM" id="SSF161098">
    <property type="entry name" value="MetI-like"/>
    <property type="match status" value="1"/>
</dbReference>
<feature type="transmembrane region" description="Helical" evidence="7">
    <location>
        <begin position="181"/>
        <end position="206"/>
    </location>
</feature>
<keyword evidence="5 7" id="KW-1133">Transmembrane helix</keyword>
<dbReference type="PROSITE" id="PS50928">
    <property type="entry name" value="ABC_TM1"/>
    <property type="match status" value="1"/>
</dbReference>
<evidence type="ECO:0000256" key="7">
    <source>
        <dbReference type="RuleBase" id="RU363032"/>
    </source>
</evidence>
<dbReference type="Gene3D" id="1.10.3720.10">
    <property type="entry name" value="MetI-like"/>
    <property type="match status" value="1"/>
</dbReference>
<feature type="transmembrane region" description="Helical" evidence="7">
    <location>
        <begin position="142"/>
        <end position="160"/>
    </location>
</feature>
<reference evidence="9 10" key="1">
    <citation type="submission" date="2019-04" db="EMBL/GenBank/DDBJ databases">
        <title>Chitiniphilus eburnea sp. nov., a novel chitinolytic bacterium isolated from aquaculture sludge.</title>
        <authorList>
            <person name="Sheng M."/>
        </authorList>
    </citation>
    <scope>NUCLEOTIDE SEQUENCE [LARGE SCALE GENOMIC DNA]</scope>
    <source>
        <strain evidence="9 10">HX-2-15</strain>
    </source>
</reference>
<comment type="caution">
    <text evidence="9">The sequence shown here is derived from an EMBL/GenBank/DDBJ whole genome shotgun (WGS) entry which is preliminary data.</text>
</comment>
<keyword evidence="4 7" id="KW-0812">Transmembrane</keyword>
<gene>
    <name evidence="9" type="ORF">FAZ21_01945</name>
</gene>
<dbReference type="InterPro" id="IPR000515">
    <property type="entry name" value="MetI-like"/>
</dbReference>
<dbReference type="CDD" id="cd06261">
    <property type="entry name" value="TM_PBP2"/>
    <property type="match status" value="1"/>
</dbReference>
<protein>
    <submittedName>
        <fullName evidence="9">Carbohydrate ABC transporter permease</fullName>
    </submittedName>
</protein>
<evidence type="ECO:0000256" key="1">
    <source>
        <dbReference type="ARBA" id="ARBA00004651"/>
    </source>
</evidence>
<dbReference type="GO" id="GO:0005886">
    <property type="term" value="C:plasma membrane"/>
    <property type="evidence" value="ECO:0007669"/>
    <property type="project" value="UniProtKB-SubCell"/>
</dbReference>
<dbReference type="Pfam" id="PF00528">
    <property type="entry name" value="BPD_transp_1"/>
    <property type="match status" value="1"/>
</dbReference>
<dbReference type="Proteomes" id="UP000310016">
    <property type="component" value="Unassembled WGS sequence"/>
</dbReference>